<keyword evidence="1" id="KW-1133">Transmembrane helix</keyword>
<keyword evidence="3" id="KW-1185">Reference proteome</keyword>
<feature type="transmembrane region" description="Helical" evidence="1">
    <location>
        <begin position="120"/>
        <end position="138"/>
    </location>
</feature>
<feature type="transmembrane region" description="Helical" evidence="1">
    <location>
        <begin position="89"/>
        <end position="108"/>
    </location>
</feature>
<proteinExistence type="predicted"/>
<name>A0A059FR53_9PROT</name>
<dbReference type="Proteomes" id="UP000025061">
    <property type="component" value="Unassembled WGS sequence"/>
</dbReference>
<keyword evidence="1" id="KW-0812">Transmembrane</keyword>
<evidence type="ECO:0000313" key="2">
    <source>
        <dbReference type="EMBL" id="KCZ93155.1"/>
    </source>
</evidence>
<organism evidence="2 3">
    <name type="scientific">Hyphomonas hirschiana VP5</name>
    <dbReference type="NCBI Taxonomy" id="1280951"/>
    <lineage>
        <taxon>Bacteria</taxon>
        <taxon>Pseudomonadati</taxon>
        <taxon>Pseudomonadota</taxon>
        <taxon>Alphaproteobacteria</taxon>
        <taxon>Hyphomonadales</taxon>
        <taxon>Hyphomonadaceae</taxon>
        <taxon>Hyphomonas</taxon>
    </lineage>
</organism>
<evidence type="ECO:0000313" key="3">
    <source>
        <dbReference type="Proteomes" id="UP000025061"/>
    </source>
</evidence>
<accession>A0A059FR53</accession>
<feature type="transmembrane region" description="Helical" evidence="1">
    <location>
        <begin position="61"/>
        <end position="82"/>
    </location>
</feature>
<feature type="transmembrane region" description="Helical" evidence="1">
    <location>
        <begin position="12"/>
        <end position="29"/>
    </location>
</feature>
<comment type="caution">
    <text evidence="2">The sequence shown here is derived from an EMBL/GenBank/DDBJ whole genome shotgun (WGS) entry which is preliminary data.</text>
</comment>
<dbReference type="AlphaFoldDB" id="A0A059FR53"/>
<dbReference type="EMBL" id="ARYI01000008">
    <property type="protein sequence ID" value="KCZ93155.1"/>
    <property type="molecule type" value="Genomic_DNA"/>
</dbReference>
<evidence type="ECO:0000256" key="1">
    <source>
        <dbReference type="SAM" id="Phobius"/>
    </source>
</evidence>
<keyword evidence="1" id="KW-0472">Membrane</keyword>
<reference evidence="2 3" key="1">
    <citation type="submission" date="2013-04" db="EMBL/GenBank/DDBJ databases">
        <title>Hyphomonas hirschiana VP5 Genome Sequencing.</title>
        <authorList>
            <person name="Lai Q."/>
            <person name="Shao Z."/>
        </authorList>
    </citation>
    <scope>NUCLEOTIDE SEQUENCE [LARGE SCALE GENOMIC DNA]</scope>
    <source>
        <strain evidence="2 3">VP5</strain>
    </source>
</reference>
<sequence length="146" mass="16154">MTEDTSVISPRASWHLWAVGILGVLWNGFGCFDFTMTVTRNEGYLAGYPEEMLAYWFAMPWWIFALWAVGVFGGLLGSLALLMKKRLAVLLFAASLLAAIISNIIGMTDTDAPKMEGTEIIPVIIIALAAAFLAYAYWQSRRGVLR</sequence>
<dbReference type="PATRIC" id="fig|1280951.3.peg.2168"/>
<dbReference type="OrthoDB" id="5801787at2"/>
<protein>
    <submittedName>
        <fullName evidence="2">Uncharacterized protein</fullName>
    </submittedName>
</protein>
<dbReference type="RefSeq" id="WP_011646431.1">
    <property type="nucleotide sequence ID" value="NZ_ARYI01000008.1"/>
</dbReference>
<gene>
    <name evidence="2" type="ORF">HHI_10739</name>
</gene>